<dbReference type="OrthoDB" id="9778379at2"/>
<proteinExistence type="predicted"/>
<dbReference type="RefSeq" id="WP_121215976.1">
    <property type="nucleotide sequence ID" value="NZ_RBZN01000083.1"/>
</dbReference>
<dbReference type="Gene3D" id="3.30.450.40">
    <property type="match status" value="1"/>
</dbReference>
<dbReference type="InterPro" id="IPR014757">
    <property type="entry name" value="Tscrpt_reg_IclR_C"/>
</dbReference>
<keyword evidence="1" id="KW-0805">Transcription regulation</keyword>
<dbReference type="InterPro" id="IPR036388">
    <property type="entry name" value="WH-like_DNA-bd_sf"/>
</dbReference>
<dbReference type="PROSITE" id="PS51077">
    <property type="entry name" value="HTH_ICLR"/>
    <property type="match status" value="1"/>
</dbReference>
<dbReference type="GO" id="GO:0045892">
    <property type="term" value="P:negative regulation of DNA-templated transcription"/>
    <property type="evidence" value="ECO:0007669"/>
    <property type="project" value="UniProtKB-ARBA"/>
</dbReference>
<keyword evidence="7" id="KW-1185">Reference proteome</keyword>
<comment type="caution">
    <text evidence="6">The sequence shown here is derived from an EMBL/GenBank/DDBJ whole genome shotgun (WGS) entry which is preliminary data.</text>
</comment>
<dbReference type="SUPFAM" id="SSF55781">
    <property type="entry name" value="GAF domain-like"/>
    <property type="match status" value="1"/>
</dbReference>
<dbReference type="InterPro" id="IPR005471">
    <property type="entry name" value="Tscrpt_reg_IclR_N"/>
</dbReference>
<dbReference type="SUPFAM" id="SSF46785">
    <property type="entry name" value="Winged helix' DNA-binding domain"/>
    <property type="match status" value="1"/>
</dbReference>
<evidence type="ECO:0000259" key="4">
    <source>
        <dbReference type="PROSITE" id="PS51077"/>
    </source>
</evidence>
<dbReference type="Gene3D" id="1.10.10.10">
    <property type="entry name" value="Winged helix-like DNA-binding domain superfamily/Winged helix DNA-binding domain"/>
    <property type="match status" value="1"/>
</dbReference>
<accession>A0A494YS17</accession>
<dbReference type="GO" id="GO:0003677">
    <property type="term" value="F:DNA binding"/>
    <property type="evidence" value="ECO:0007669"/>
    <property type="project" value="UniProtKB-KW"/>
</dbReference>
<evidence type="ECO:0000256" key="2">
    <source>
        <dbReference type="ARBA" id="ARBA00023125"/>
    </source>
</evidence>
<dbReference type="Proteomes" id="UP000272238">
    <property type="component" value="Unassembled WGS sequence"/>
</dbReference>
<reference evidence="6 7" key="1">
    <citation type="journal article" date="2016" name="Antonie Van Leeuwenhoek">
        <title>Lysinibacillus endophyticus sp. nov., an indole-3-acetic acid producing endophytic bacterium isolated from corn root (Zea mays cv. Xinken-5).</title>
        <authorList>
            <person name="Yu J."/>
            <person name="Guan X."/>
            <person name="Liu C."/>
            <person name="Xiang W."/>
            <person name="Yu Z."/>
            <person name="Liu X."/>
            <person name="Wang G."/>
        </authorList>
    </citation>
    <scope>NUCLEOTIDE SEQUENCE [LARGE SCALE GENOMIC DNA]</scope>
    <source>
        <strain evidence="6 7">DSM 100506</strain>
    </source>
</reference>
<protein>
    <submittedName>
        <fullName evidence="6">IclR family transcriptional regulator</fullName>
    </submittedName>
</protein>
<dbReference type="AlphaFoldDB" id="A0A494YS17"/>
<dbReference type="Pfam" id="PF01614">
    <property type="entry name" value="IclR_C"/>
    <property type="match status" value="1"/>
</dbReference>
<dbReference type="InterPro" id="IPR050707">
    <property type="entry name" value="HTH_MetabolicPath_Reg"/>
</dbReference>
<dbReference type="PANTHER" id="PTHR30136:SF24">
    <property type="entry name" value="HTH-TYPE TRANSCRIPTIONAL REPRESSOR ALLR"/>
    <property type="match status" value="1"/>
</dbReference>
<feature type="domain" description="HTH iclR-type" evidence="4">
    <location>
        <begin position="6"/>
        <end position="68"/>
    </location>
</feature>
<evidence type="ECO:0000256" key="1">
    <source>
        <dbReference type="ARBA" id="ARBA00023015"/>
    </source>
</evidence>
<evidence type="ECO:0000313" key="7">
    <source>
        <dbReference type="Proteomes" id="UP000272238"/>
    </source>
</evidence>
<name>A0A494YS17_9BACL</name>
<dbReference type="InterPro" id="IPR036390">
    <property type="entry name" value="WH_DNA-bd_sf"/>
</dbReference>
<dbReference type="EMBL" id="RBZN01000083">
    <property type="protein sequence ID" value="RKQ12469.1"/>
    <property type="molecule type" value="Genomic_DNA"/>
</dbReference>
<feature type="domain" description="IclR-ED" evidence="5">
    <location>
        <begin position="69"/>
        <end position="251"/>
    </location>
</feature>
<keyword evidence="3" id="KW-0804">Transcription</keyword>
<evidence type="ECO:0000256" key="3">
    <source>
        <dbReference type="ARBA" id="ARBA00023163"/>
    </source>
</evidence>
<dbReference type="GO" id="GO:0003700">
    <property type="term" value="F:DNA-binding transcription factor activity"/>
    <property type="evidence" value="ECO:0007669"/>
    <property type="project" value="TreeGrafter"/>
</dbReference>
<dbReference type="PANTHER" id="PTHR30136">
    <property type="entry name" value="HELIX-TURN-HELIX TRANSCRIPTIONAL REGULATOR, ICLR FAMILY"/>
    <property type="match status" value="1"/>
</dbReference>
<evidence type="ECO:0000313" key="6">
    <source>
        <dbReference type="EMBL" id="RKQ12469.1"/>
    </source>
</evidence>
<keyword evidence="2" id="KW-0238">DNA-binding</keyword>
<organism evidence="6 7">
    <name type="scientific">Ureibacillus endophyticus</name>
    <dbReference type="NCBI Taxonomy" id="1978490"/>
    <lineage>
        <taxon>Bacteria</taxon>
        <taxon>Bacillati</taxon>
        <taxon>Bacillota</taxon>
        <taxon>Bacilli</taxon>
        <taxon>Bacillales</taxon>
        <taxon>Caryophanaceae</taxon>
        <taxon>Ureibacillus</taxon>
    </lineage>
</organism>
<evidence type="ECO:0000259" key="5">
    <source>
        <dbReference type="PROSITE" id="PS51078"/>
    </source>
</evidence>
<dbReference type="InterPro" id="IPR029016">
    <property type="entry name" value="GAF-like_dom_sf"/>
</dbReference>
<sequence>MTRTKNSSLTNALRILKSFSVDDIELTLDDIAEQIAISKSTACRLVQTLESEGFITQNTRYNTYALGSSILSLSNTLLEQFYSLKDMTSFLKNLTKVTGESSHIAVLQGNEVIYLKKEDNEHRVQLRSHIGRRNPAHCTASGLALLGYLSDEEIEMLYKDGFHQETAYSISSITQLNKRLEEGRKQGYFISDKEMVENVLSIGAPLFNKDGEVFASISVAGLRQRMRPQMKKIIDQVIKTSIEISDFIKQS</sequence>
<dbReference type="PROSITE" id="PS51078">
    <property type="entry name" value="ICLR_ED"/>
    <property type="match status" value="1"/>
</dbReference>
<gene>
    <name evidence="6" type="ORF">D8M03_16935</name>
</gene>
<dbReference type="SMART" id="SM00346">
    <property type="entry name" value="HTH_ICLR"/>
    <property type="match status" value="1"/>
</dbReference>
<dbReference type="Pfam" id="PF09339">
    <property type="entry name" value="HTH_IclR"/>
    <property type="match status" value="1"/>
</dbReference>